<dbReference type="InterPro" id="IPR006671">
    <property type="entry name" value="Cyclin_N"/>
</dbReference>
<keyword evidence="1" id="KW-0132">Cell division</keyword>
<proteinExistence type="inferred from homology"/>
<dbReference type="InterPro" id="IPR004367">
    <property type="entry name" value="Cyclin_C-dom"/>
</dbReference>
<evidence type="ECO:0008006" key="9">
    <source>
        <dbReference type="Google" id="ProtNLM"/>
    </source>
</evidence>
<dbReference type="GO" id="GO:0051301">
    <property type="term" value="P:cell division"/>
    <property type="evidence" value="ECO:0007669"/>
    <property type="project" value="UniProtKB-KW"/>
</dbReference>
<evidence type="ECO:0000256" key="3">
    <source>
        <dbReference type="ARBA" id="ARBA00023306"/>
    </source>
</evidence>
<keyword evidence="8" id="KW-1185">Reference proteome</keyword>
<dbReference type="STRING" id="3088.A0A383VLH0"/>
<dbReference type="AlphaFoldDB" id="A0A383VLH0"/>
<dbReference type="Gene3D" id="1.10.472.10">
    <property type="entry name" value="Cyclin-like"/>
    <property type="match status" value="2"/>
</dbReference>
<feature type="domain" description="Cyclin-like" evidence="5">
    <location>
        <begin position="222"/>
        <end position="303"/>
    </location>
</feature>
<dbReference type="SUPFAM" id="SSF47954">
    <property type="entry name" value="Cyclin-like"/>
    <property type="match status" value="2"/>
</dbReference>
<feature type="domain" description="Cyclin C-terminal" evidence="6">
    <location>
        <begin position="218"/>
        <end position="335"/>
    </location>
</feature>
<dbReference type="InterPro" id="IPR036915">
    <property type="entry name" value="Cyclin-like_sf"/>
</dbReference>
<accession>A0A383VLH0</accession>
<dbReference type="SMART" id="SM01332">
    <property type="entry name" value="Cyclin_C"/>
    <property type="match status" value="1"/>
</dbReference>
<comment type="similarity">
    <text evidence="4">Belongs to the cyclin family.</text>
</comment>
<keyword evidence="2 4" id="KW-0195">Cyclin</keyword>
<dbReference type="Proteomes" id="UP000256970">
    <property type="component" value="Unassembled WGS sequence"/>
</dbReference>
<dbReference type="EMBL" id="FNXT01000700">
    <property type="protein sequence ID" value="SZX66375.1"/>
    <property type="molecule type" value="Genomic_DNA"/>
</dbReference>
<dbReference type="InterPro" id="IPR013763">
    <property type="entry name" value="Cyclin-like_dom"/>
</dbReference>
<dbReference type="InterPro" id="IPR039361">
    <property type="entry name" value="Cyclin"/>
</dbReference>
<reference evidence="7 8" key="1">
    <citation type="submission" date="2016-10" db="EMBL/GenBank/DDBJ databases">
        <authorList>
            <person name="Cai Z."/>
        </authorList>
    </citation>
    <scope>NUCLEOTIDE SEQUENCE [LARGE SCALE GENOMIC DNA]</scope>
</reference>
<dbReference type="Pfam" id="PF02984">
    <property type="entry name" value="Cyclin_C"/>
    <property type="match status" value="1"/>
</dbReference>
<evidence type="ECO:0000313" key="7">
    <source>
        <dbReference type="EMBL" id="SZX66375.1"/>
    </source>
</evidence>
<evidence type="ECO:0000259" key="5">
    <source>
        <dbReference type="SMART" id="SM00385"/>
    </source>
</evidence>
<sequence>MCRAAEDLKLLGSSSLESEGGGSWSREQQAIDSQDSQESCCFDFKLPSHSSGCTRSSSEHLPQPQDLEYEHTLHEQELSSAPAKQYVQQLYCGGATQAAAVRSSTIDWMVDTAQQLKLTSDSLFLGVQLLDRFLAAVLQEYADVATAQAFLQSGKLQLSALTALWVAAKFEESCVPGASTFVQHMPGASHGNCRVLLQQLLEAEQVLLTTVDHRLAAPTAKTFLRRYLARVAVSHPVYFAAGYVAELSLLDSGMLCFLPSMVAASAYVWALKLMGIECNDEHLTRLSGYSLSQVLPCLLRIARVHTAACNTQLPCAISCKYLDDKLEQVAALPPVEQHKVVQLEQQQLLLLQQQQQLYQCQVKDAAAACSNSC</sequence>
<gene>
    <name evidence="7" type="ORF">BQ4739_LOCUS6791</name>
</gene>
<evidence type="ECO:0000256" key="1">
    <source>
        <dbReference type="ARBA" id="ARBA00022618"/>
    </source>
</evidence>
<evidence type="ECO:0000256" key="4">
    <source>
        <dbReference type="RuleBase" id="RU000383"/>
    </source>
</evidence>
<evidence type="ECO:0000259" key="6">
    <source>
        <dbReference type="SMART" id="SM01332"/>
    </source>
</evidence>
<dbReference type="PANTHER" id="PTHR10177">
    <property type="entry name" value="CYCLINS"/>
    <property type="match status" value="1"/>
</dbReference>
<dbReference type="SMART" id="SM00385">
    <property type="entry name" value="CYCLIN"/>
    <property type="match status" value="2"/>
</dbReference>
<keyword evidence="3" id="KW-0131">Cell cycle</keyword>
<evidence type="ECO:0000313" key="8">
    <source>
        <dbReference type="Proteomes" id="UP000256970"/>
    </source>
</evidence>
<dbReference type="Pfam" id="PF00134">
    <property type="entry name" value="Cyclin_N"/>
    <property type="match status" value="1"/>
</dbReference>
<protein>
    <recommendedName>
        <fullName evidence="9">Cyclin N-terminal domain-containing protein</fullName>
    </recommendedName>
</protein>
<organism evidence="7 8">
    <name type="scientific">Tetradesmus obliquus</name>
    <name type="common">Green alga</name>
    <name type="synonym">Acutodesmus obliquus</name>
    <dbReference type="NCBI Taxonomy" id="3088"/>
    <lineage>
        <taxon>Eukaryota</taxon>
        <taxon>Viridiplantae</taxon>
        <taxon>Chlorophyta</taxon>
        <taxon>core chlorophytes</taxon>
        <taxon>Chlorophyceae</taxon>
        <taxon>CS clade</taxon>
        <taxon>Sphaeropleales</taxon>
        <taxon>Scenedesmaceae</taxon>
        <taxon>Tetradesmus</taxon>
    </lineage>
</organism>
<name>A0A383VLH0_TETOB</name>
<evidence type="ECO:0000256" key="2">
    <source>
        <dbReference type="ARBA" id="ARBA00023127"/>
    </source>
</evidence>
<feature type="domain" description="Cyclin-like" evidence="5">
    <location>
        <begin position="107"/>
        <end position="202"/>
    </location>
</feature>